<dbReference type="InterPro" id="IPR008920">
    <property type="entry name" value="TF_FadR/GntR_C"/>
</dbReference>
<dbReference type="SMART" id="SM00345">
    <property type="entry name" value="HTH_GNTR"/>
    <property type="match status" value="1"/>
</dbReference>
<dbReference type="Pfam" id="PF07729">
    <property type="entry name" value="FCD"/>
    <property type="match status" value="1"/>
</dbReference>
<keyword evidence="3" id="KW-0804">Transcription</keyword>
<keyword evidence="1" id="KW-0805">Transcription regulation</keyword>
<evidence type="ECO:0000256" key="2">
    <source>
        <dbReference type="ARBA" id="ARBA00023125"/>
    </source>
</evidence>
<dbReference type="CDD" id="cd07377">
    <property type="entry name" value="WHTH_GntR"/>
    <property type="match status" value="1"/>
</dbReference>
<dbReference type="EMBL" id="AWTC01000031">
    <property type="protein sequence ID" value="EST10237.1"/>
    <property type="molecule type" value="Genomic_DNA"/>
</dbReference>
<dbReference type="GO" id="GO:0003700">
    <property type="term" value="F:DNA-binding transcription factor activity"/>
    <property type="evidence" value="ECO:0007669"/>
    <property type="project" value="InterPro"/>
</dbReference>
<evidence type="ECO:0000256" key="3">
    <source>
        <dbReference type="ARBA" id="ARBA00023163"/>
    </source>
</evidence>
<dbReference type="Proteomes" id="UP000018296">
    <property type="component" value="Unassembled WGS sequence"/>
</dbReference>
<dbReference type="InterPro" id="IPR036390">
    <property type="entry name" value="WH_DNA-bd_sf"/>
</dbReference>
<dbReference type="PANTHER" id="PTHR43537">
    <property type="entry name" value="TRANSCRIPTIONAL REGULATOR, GNTR FAMILY"/>
    <property type="match status" value="1"/>
</dbReference>
<dbReference type="OrthoDB" id="9781630at2"/>
<sequence length="222" mass="25815">MTTQERLPKIKRSFVRDEAYKRLRDWIIEGTLSPGVVIRDLDLAEQMGVSRTPIREALLKLEDEGFVITKPNRSTMVSEINLAEAKSLYSIVWTLEKLALEQGINHIKDKQINEMIVINENLKRAIMDRNPLKSNAYDTDFHGVIINSSHNTELSTILNRVKQKLKRIEIFYFNQFNDLLTSYDEHQEIILSIKLRKKDHASSAIENNWKQGLLNINNIIKK</sequence>
<dbReference type="Gene3D" id="1.20.120.530">
    <property type="entry name" value="GntR ligand-binding domain-like"/>
    <property type="match status" value="1"/>
</dbReference>
<keyword evidence="6" id="KW-1185">Reference proteome</keyword>
<accession>V6ITT8</accession>
<dbReference type="PROSITE" id="PS50949">
    <property type="entry name" value="HTH_GNTR"/>
    <property type="match status" value="1"/>
</dbReference>
<dbReference type="PANTHER" id="PTHR43537:SF5">
    <property type="entry name" value="UXU OPERON TRANSCRIPTIONAL REGULATOR"/>
    <property type="match status" value="1"/>
</dbReference>
<comment type="caution">
    <text evidence="5">The sequence shown here is derived from an EMBL/GenBank/DDBJ whole genome shotgun (WGS) entry which is preliminary data.</text>
</comment>
<evidence type="ECO:0000259" key="4">
    <source>
        <dbReference type="PROSITE" id="PS50949"/>
    </source>
</evidence>
<gene>
    <name evidence="5" type="ORF">P343_18305</name>
</gene>
<protein>
    <submittedName>
        <fullName evidence="5">Transcriptional regulator</fullName>
    </submittedName>
</protein>
<dbReference type="Pfam" id="PF00392">
    <property type="entry name" value="GntR"/>
    <property type="match status" value="1"/>
</dbReference>
<feature type="domain" description="HTH gntR-type" evidence="4">
    <location>
        <begin position="13"/>
        <end position="80"/>
    </location>
</feature>
<dbReference type="PRINTS" id="PR00035">
    <property type="entry name" value="HTHGNTR"/>
</dbReference>
<dbReference type="RefSeq" id="WP_023511820.1">
    <property type="nucleotide sequence ID" value="NZ_AWTC01000031.1"/>
</dbReference>
<organism evidence="5 6">
    <name type="scientific">Sporolactobacillus laevolacticus DSM 442</name>
    <dbReference type="NCBI Taxonomy" id="1395513"/>
    <lineage>
        <taxon>Bacteria</taxon>
        <taxon>Bacillati</taxon>
        <taxon>Bacillota</taxon>
        <taxon>Bacilli</taxon>
        <taxon>Bacillales</taxon>
        <taxon>Sporolactobacillaceae</taxon>
        <taxon>Sporolactobacillus</taxon>
    </lineage>
</organism>
<dbReference type="Gene3D" id="1.10.10.10">
    <property type="entry name" value="Winged helix-like DNA-binding domain superfamily/Winged helix DNA-binding domain"/>
    <property type="match status" value="1"/>
</dbReference>
<dbReference type="GO" id="GO:0003677">
    <property type="term" value="F:DNA binding"/>
    <property type="evidence" value="ECO:0007669"/>
    <property type="project" value="UniProtKB-KW"/>
</dbReference>
<dbReference type="STRING" id="1395513.P343_18305"/>
<dbReference type="InterPro" id="IPR011711">
    <property type="entry name" value="GntR_C"/>
</dbReference>
<dbReference type="PATRIC" id="fig|1395513.3.peg.3692"/>
<keyword evidence="2" id="KW-0238">DNA-binding</keyword>
<proteinExistence type="predicted"/>
<dbReference type="InterPro" id="IPR000524">
    <property type="entry name" value="Tscrpt_reg_HTH_GntR"/>
</dbReference>
<dbReference type="SUPFAM" id="SSF46785">
    <property type="entry name" value="Winged helix' DNA-binding domain"/>
    <property type="match status" value="1"/>
</dbReference>
<name>V6ITT8_9BACL</name>
<reference evidence="5 6" key="1">
    <citation type="journal article" date="2013" name="Genome Announc.">
        <title>Genome Sequence of Sporolactobacillus laevolacticus DSM442, an Efficient Polymer-Grade D-Lactate Producer from Agricultural Waste Cottonseed as a Nitrogen Source.</title>
        <authorList>
            <person name="Wang H."/>
            <person name="Wang L."/>
            <person name="Ju J."/>
            <person name="Yu B."/>
            <person name="Ma Y."/>
        </authorList>
    </citation>
    <scope>NUCLEOTIDE SEQUENCE [LARGE SCALE GENOMIC DNA]</scope>
    <source>
        <strain evidence="5 6">DSM 442</strain>
    </source>
</reference>
<dbReference type="eggNOG" id="COG1802">
    <property type="taxonomic scope" value="Bacteria"/>
</dbReference>
<dbReference type="AlphaFoldDB" id="V6ITT8"/>
<evidence type="ECO:0000256" key="1">
    <source>
        <dbReference type="ARBA" id="ARBA00023015"/>
    </source>
</evidence>
<dbReference type="SUPFAM" id="SSF48008">
    <property type="entry name" value="GntR ligand-binding domain-like"/>
    <property type="match status" value="1"/>
</dbReference>
<evidence type="ECO:0000313" key="6">
    <source>
        <dbReference type="Proteomes" id="UP000018296"/>
    </source>
</evidence>
<dbReference type="InterPro" id="IPR036388">
    <property type="entry name" value="WH-like_DNA-bd_sf"/>
</dbReference>
<evidence type="ECO:0000313" key="5">
    <source>
        <dbReference type="EMBL" id="EST10237.1"/>
    </source>
</evidence>